<evidence type="ECO:0000313" key="3">
    <source>
        <dbReference type="Proteomes" id="UP001549143"/>
    </source>
</evidence>
<dbReference type="EMBL" id="JBEPMN010000001">
    <property type="protein sequence ID" value="MET3660197.1"/>
    <property type="molecule type" value="Genomic_DNA"/>
</dbReference>
<dbReference type="Pfam" id="PF04241">
    <property type="entry name" value="DUF423"/>
    <property type="match status" value="1"/>
</dbReference>
<protein>
    <submittedName>
        <fullName evidence="2">Uncharacterized membrane protein YgdD (TMEM256/DUF423 family)</fullName>
    </submittedName>
</protein>
<dbReference type="RefSeq" id="WP_354150095.1">
    <property type="nucleotide sequence ID" value="NZ_JBEPMN010000001.1"/>
</dbReference>
<organism evidence="2 3">
    <name type="scientific">Aquamicrobium ahrensii</name>
    <dbReference type="NCBI Taxonomy" id="469551"/>
    <lineage>
        <taxon>Bacteria</taxon>
        <taxon>Pseudomonadati</taxon>
        <taxon>Pseudomonadota</taxon>
        <taxon>Alphaproteobacteria</taxon>
        <taxon>Hyphomicrobiales</taxon>
        <taxon>Phyllobacteriaceae</taxon>
        <taxon>Aquamicrobium</taxon>
    </lineage>
</organism>
<feature type="transmembrane region" description="Helical" evidence="1">
    <location>
        <begin position="89"/>
        <end position="110"/>
    </location>
</feature>
<reference evidence="2 3" key="1">
    <citation type="submission" date="2024-06" db="EMBL/GenBank/DDBJ databases">
        <title>Genomic Encyclopedia of Type Strains, Phase IV (KMG-IV): sequencing the most valuable type-strain genomes for metagenomic binning, comparative biology and taxonomic classification.</title>
        <authorList>
            <person name="Goeker M."/>
        </authorList>
    </citation>
    <scope>NUCLEOTIDE SEQUENCE [LARGE SCALE GENOMIC DNA]</scope>
    <source>
        <strain evidence="2 3">DSM 19730</strain>
    </source>
</reference>
<dbReference type="InterPro" id="IPR006696">
    <property type="entry name" value="DUF423"/>
</dbReference>
<evidence type="ECO:0000313" key="2">
    <source>
        <dbReference type="EMBL" id="MET3660197.1"/>
    </source>
</evidence>
<feature type="transmembrane region" description="Helical" evidence="1">
    <location>
        <begin position="60"/>
        <end position="77"/>
    </location>
</feature>
<proteinExistence type="predicted"/>
<evidence type="ECO:0000256" key="1">
    <source>
        <dbReference type="SAM" id="Phobius"/>
    </source>
</evidence>
<keyword evidence="1" id="KW-0812">Transmembrane</keyword>
<keyword evidence="1" id="KW-0472">Membrane</keyword>
<accession>A0ABV2KH76</accession>
<keyword evidence="3" id="KW-1185">Reference proteome</keyword>
<name>A0ABV2KH76_9HYPH</name>
<gene>
    <name evidence="2" type="ORF">ABID44_000497</name>
</gene>
<sequence length="117" mass="11797">MNNRIPVFVAGLVGTAGVALSAAASHGGGPFTATAASFMLMHAPVLLAIGLLTANRTLHVASLILIAGLVLFCGDLLMRDFAGARLFPFAAPTGGTLLMTGWLAIALAALRPAKAAE</sequence>
<feature type="transmembrane region" description="Helical" evidence="1">
    <location>
        <begin position="33"/>
        <end position="53"/>
    </location>
</feature>
<keyword evidence="1" id="KW-1133">Transmembrane helix</keyword>
<dbReference type="Proteomes" id="UP001549143">
    <property type="component" value="Unassembled WGS sequence"/>
</dbReference>
<comment type="caution">
    <text evidence="2">The sequence shown here is derived from an EMBL/GenBank/DDBJ whole genome shotgun (WGS) entry which is preliminary data.</text>
</comment>